<gene>
    <name evidence="8" type="ORF">JJB74_04030</name>
</gene>
<reference evidence="8" key="1">
    <citation type="submission" date="2021-01" db="EMBL/GenBank/DDBJ databases">
        <title>Genome sequence of strain Noviherbaspirillum sp. DKR-6.</title>
        <authorList>
            <person name="Chaudhary D.K."/>
        </authorList>
    </citation>
    <scope>NUCLEOTIDE SEQUENCE</scope>
    <source>
        <strain evidence="8">DKR-6</strain>
    </source>
</reference>
<dbReference type="InterPro" id="IPR000792">
    <property type="entry name" value="Tscrpt_reg_LuxR_C"/>
</dbReference>
<dbReference type="SUPFAM" id="SSF52172">
    <property type="entry name" value="CheY-like"/>
    <property type="match status" value="1"/>
</dbReference>
<organism evidence="8 9">
    <name type="scientific">Noviherbaspirillum pedocola</name>
    <dbReference type="NCBI Taxonomy" id="2801341"/>
    <lineage>
        <taxon>Bacteria</taxon>
        <taxon>Pseudomonadati</taxon>
        <taxon>Pseudomonadota</taxon>
        <taxon>Betaproteobacteria</taxon>
        <taxon>Burkholderiales</taxon>
        <taxon>Oxalobacteraceae</taxon>
        <taxon>Noviherbaspirillum</taxon>
    </lineage>
</organism>
<dbReference type="PRINTS" id="PR00038">
    <property type="entry name" value="HTHLUXR"/>
</dbReference>
<proteinExistence type="predicted"/>
<protein>
    <submittedName>
        <fullName evidence="8">Response regulator transcription factor</fullName>
    </submittedName>
</protein>
<accession>A0A934SQS2</accession>
<dbReference type="Proteomes" id="UP000622890">
    <property type="component" value="Unassembled WGS sequence"/>
</dbReference>
<dbReference type="Pfam" id="PF00196">
    <property type="entry name" value="GerE"/>
    <property type="match status" value="1"/>
</dbReference>
<dbReference type="InterPro" id="IPR058245">
    <property type="entry name" value="NreC/VraR/RcsB-like_REC"/>
</dbReference>
<evidence type="ECO:0000256" key="1">
    <source>
        <dbReference type="ARBA" id="ARBA00022553"/>
    </source>
</evidence>
<feature type="domain" description="HTH luxR-type" evidence="6">
    <location>
        <begin position="154"/>
        <end position="219"/>
    </location>
</feature>
<dbReference type="PANTHER" id="PTHR43214">
    <property type="entry name" value="TWO-COMPONENT RESPONSE REGULATOR"/>
    <property type="match status" value="1"/>
</dbReference>
<dbReference type="InterPro" id="IPR011006">
    <property type="entry name" value="CheY-like_superfamily"/>
</dbReference>
<keyword evidence="1 5" id="KW-0597">Phosphoprotein</keyword>
<dbReference type="RefSeq" id="WP_200590499.1">
    <property type="nucleotide sequence ID" value="NZ_JAEPBG010000001.1"/>
</dbReference>
<evidence type="ECO:0000259" key="6">
    <source>
        <dbReference type="PROSITE" id="PS50043"/>
    </source>
</evidence>
<dbReference type="InterPro" id="IPR016032">
    <property type="entry name" value="Sig_transdc_resp-reg_C-effctor"/>
</dbReference>
<evidence type="ECO:0000259" key="7">
    <source>
        <dbReference type="PROSITE" id="PS50110"/>
    </source>
</evidence>
<evidence type="ECO:0000256" key="3">
    <source>
        <dbReference type="ARBA" id="ARBA00023125"/>
    </source>
</evidence>
<keyword evidence="2" id="KW-0805">Transcription regulation</keyword>
<keyword evidence="9" id="KW-1185">Reference proteome</keyword>
<dbReference type="PANTHER" id="PTHR43214:SF41">
    <property type="entry name" value="NITRATE_NITRITE RESPONSE REGULATOR PROTEIN NARP"/>
    <property type="match status" value="1"/>
</dbReference>
<evidence type="ECO:0000313" key="9">
    <source>
        <dbReference type="Proteomes" id="UP000622890"/>
    </source>
</evidence>
<evidence type="ECO:0000313" key="8">
    <source>
        <dbReference type="EMBL" id="MBK4733775.1"/>
    </source>
</evidence>
<dbReference type="InterPro" id="IPR001789">
    <property type="entry name" value="Sig_transdc_resp-reg_receiver"/>
</dbReference>
<dbReference type="Gene3D" id="3.40.50.2300">
    <property type="match status" value="1"/>
</dbReference>
<dbReference type="SMART" id="SM00421">
    <property type="entry name" value="HTH_LUXR"/>
    <property type="match status" value="1"/>
</dbReference>
<dbReference type="CDD" id="cd06170">
    <property type="entry name" value="LuxR_C_like"/>
    <property type="match status" value="1"/>
</dbReference>
<keyword evidence="4" id="KW-0804">Transcription</keyword>
<dbReference type="SMART" id="SM00448">
    <property type="entry name" value="REC"/>
    <property type="match status" value="1"/>
</dbReference>
<sequence length="230" mass="24377">MLNSAAKASIDVLIVEDDAITRSMLAAAIATEPHLKLVAALGSVKEAQDWLATGRADMLLTDIGLPDGSGIGVIRTCLQRNPDCDVMVITMSSDEESVLACIEAGAAEYVLKGTGGIDIVRSLMELHAGGSPISPVVARKVLARLRSGKSGPAMVPQTPALTRRESDILCLIARGDSYDAMARELCVSVSTVQTHVKNLYGKLSVHSRGEAVFEANRRGLLQMHALKARC</sequence>
<dbReference type="Pfam" id="PF00072">
    <property type="entry name" value="Response_reg"/>
    <property type="match status" value="1"/>
</dbReference>
<dbReference type="CDD" id="cd17535">
    <property type="entry name" value="REC_NarL-like"/>
    <property type="match status" value="1"/>
</dbReference>
<evidence type="ECO:0000256" key="5">
    <source>
        <dbReference type="PROSITE-ProRule" id="PRU00169"/>
    </source>
</evidence>
<dbReference type="PROSITE" id="PS50110">
    <property type="entry name" value="RESPONSE_REGULATORY"/>
    <property type="match status" value="1"/>
</dbReference>
<comment type="caution">
    <text evidence="8">The sequence shown here is derived from an EMBL/GenBank/DDBJ whole genome shotgun (WGS) entry which is preliminary data.</text>
</comment>
<feature type="modified residue" description="4-aspartylphosphate" evidence="5">
    <location>
        <position position="62"/>
    </location>
</feature>
<dbReference type="GO" id="GO:0006355">
    <property type="term" value="P:regulation of DNA-templated transcription"/>
    <property type="evidence" value="ECO:0007669"/>
    <property type="project" value="InterPro"/>
</dbReference>
<dbReference type="InterPro" id="IPR039420">
    <property type="entry name" value="WalR-like"/>
</dbReference>
<dbReference type="PROSITE" id="PS50043">
    <property type="entry name" value="HTH_LUXR_2"/>
    <property type="match status" value="1"/>
</dbReference>
<evidence type="ECO:0000256" key="4">
    <source>
        <dbReference type="ARBA" id="ARBA00023163"/>
    </source>
</evidence>
<dbReference type="GO" id="GO:0003677">
    <property type="term" value="F:DNA binding"/>
    <property type="evidence" value="ECO:0007669"/>
    <property type="project" value="UniProtKB-KW"/>
</dbReference>
<dbReference type="AlphaFoldDB" id="A0A934SQS2"/>
<evidence type="ECO:0000256" key="2">
    <source>
        <dbReference type="ARBA" id="ARBA00023015"/>
    </source>
</evidence>
<keyword evidence="3" id="KW-0238">DNA-binding</keyword>
<dbReference type="SUPFAM" id="SSF46894">
    <property type="entry name" value="C-terminal effector domain of the bipartite response regulators"/>
    <property type="match status" value="1"/>
</dbReference>
<feature type="domain" description="Response regulatory" evidence="7">
    <location>
        <begin position="11"/>
        <end position="127"/>
    </location>
</feature>
<name>A0A934SQS2_9BURK</name>
<dbReference type="GO" id="GO:0000160">
    <property type="term" value="P:phosphorelay signal transduction system"/>
    <property type="evidence" value="ECO:0007669"/>
    <property type="project" value="InterPro"/>
</dbReference>
<dbReference type="EMBL" id="JAEPBG010000001">
    <property type="protein sequence ID" value="MBK4733775.1"/>
    <property type="molecule type" value="Genomic_DNA"/>
</dbReference>